<evidence type="ECO:0000256" key="6">
    <source>
        <dbReference type="SAM" id="Phobius"/>
    </source>
</evidence>
<feature type="transmembrane region" description="Helical" evidence="6">
    <location>
        <begin position="78"/>
        <end position="97"/>
    </location>
</feature>
<evidence type="ECO:0000256" key="1">
    <source>
        <dbReference type="ARBA" id="ARBA00004141"/>
    </source>
</evidence>
<gene>
    <name evidence="8" type="ORF">MGEO_08835</name>
</gene>
<keyword evidence="5 6" id="KW-0472">Membrane</keyword>
<feature type="transmembrane region" description="Helical" evidence="6">
    <location>
        <begin position="186"/>
        <end position="208"/>
    </location>
</feature>
<feature type="transmembrane region" description="Helical" evidence="6">
    <location>
        <begin position="109"/>
        <end position="127"/>
    </location>
</feature>
<protein>
    <submittedName>
        <fullName evidence="8">Peptide ABC transporter permease</fullName>
    </submittedName>
</protein>
<comment type="caution">
    <text evidence="8">The sequence shown here is derived from an EMBL/GenBank/DDBJ whole genome shotgun (WGS) entry which is preliminary data.</text>
</comment>
<evidence type="ECO:0000313" key="9">
    <source>
        <dbReference type="Proteomes" id="UP000193926"/>
    </source>
</evidence>
<dbReference type="STRING" id="1123756.MGEO_08835"/>
<dbReference type="RefSeq" id="WP_085636365.1">
    <property type="nucleotide sequence ID" value="NZ_JFKC01000006.1"/>
</dbReference>
<feature type="transmembrane region" description="Helical" evidence="6">
    <location>
        <begin position="245"/>
        <end position="263"/>
    </location>
</feature>
<evidence type="ECO:0000259" key="7">
    <source>
        <dbReference type="Pfam" id="PF00892"/>
    </source>
</evidence>
<dbReference type="InterPro" id="IPR037185">
    <property type="entry name" value="EmrE-like"/>
</dbReference>
<dbReference type="InterPro" id="IPR000620">
    <property type="entry name" value="EamA_dom"/>
</dbReference>
<sequence length="305" mass="32767">MSASSPTDKTGNPVKGIFWMVMTGLCFVAVTALVKTLGGRIPAAESAFLRYVIGLVFLIPVWRELMAIRLTRRQKNLFALRGLVHSLGVILWFFAMTRIPIAEVTAMNYLNPVYVTILAVFVLGETLALRRAQAVAAALVGALIILRPGFRELDLGHIAMLGTALFFAGSYLIAKIVSGELPASMVVALLSITVTIGLAPFAIAVWVTPSLADLAVLAAVACFATAGHYTMTLAFAAAPVTVTQPVTFLQLVWSVLLGMVFFGEPADPWVILGGGVIMASVIFITWREAQLRRAHRTPLVNETKG</sequence>
<organism evidence="8 9">
    <name type="scientific">Marivita geojedonensis</name>
    <dbReference type="NCBI Taxonomy" id="1123756"/>
    <lineage>
        <taxon>Bacteria</taxon>
        <taxon>Pseudomonadati</taxon>
        <taxon>Pseudomonadota</taxon>
        <taxon>Alphaproteobacteria</taxon>
        <taxon>Rhodobacterales</taxon>
        <taxon>Roseobacteraceae</taxon>
        <taxon>Marivita</taxon>
    </lineage>
</organism>
<evidence type="ECO:0000256" key="3">
    <source>
        <dbReference type="ARBA" id="ARBA00022692"/>
    </source>
</evidence>
<keyword evidence="3 6" id="KW-0812">Transmembrane</keyword>
<feature type="transmembrane region" description="Helical" evidence="6">
    <location>
        <begin position="269"/>
        <end position="286"/>
    </location>
</feature>
<feature type="transmembrane region" description="Helical" evidence="6">
    <location>
        <begin position="134"/>
        <end position="150"/>
    </location>
</feature>
<dbReference type="AlphaFoldDB" id="A0A1X4NLI5"/>
<feature type="domain" description="EamA" evidence="7">
    <location>
        <begin position="15"/>
        <end position="146"/>
    </location>
</feature>
<keyword evidence="9" id="KW-1185">Reference proteome</keyword>
<dbReference type="EMBL" id="JFKC01000006">
    <property type="protein sequence ID" value="OSQ51171.1"/>
    <property type="molecule type" value="Genomic_DNA"/>
</dbReference>
<dbReference type="PANTHER" id="PTHR22911">
    <property type="entry name" value="ACYL-MALONYL CONDENSING ENZYME-RELATED"/>
    <property type="match status" value="1"/>
</dbReference>
<name>A0A1X4NLI5_9RHOB</name>
<feature type="domain" description="EamA" evidence="7">
    <location>
        <begin position="155"/>
        <end position="285"/>
    </location>
</feature>
<evidence type="ECO:0000256" key="5">
    <source>
        <dbReference type="ARBA" id="ARBA00023136"/>
    </source>
</evidence>
<reference evidence="8 9" key="1">
    <citation type="submission" date="2014-03" db="EMBL/GenBank/DDBJ databases">
        <title>The draft genome sequence of Marivita geojedonensis KCTC 23882.</title>
        <authorList>
            <person name="Lai Q."/>
            <person name="Shao Z."/>
        </authorList>
    </citation>
    <scope>NUCLEOTIDE SEQUENCE [LARGE SCALE GENOMIC DNA]</scope>
    <source>
        <strain evidence="8 9">DPG-138</strain>
    </source>
</reference>
<evidence type="ECO:0000256" key="2">
    <source>
        <dbReference type="ARBA" id="ARBA00009853"/>
    </source>
</evidence>
<comment type="subcellular location">
    <subcellularLocation>
        <location evidence="1">Membrane</location>
        <topology evidence="1">Multi-pass membrane protein</topology>
    </subcellularLocation>
</comment>
<dbReference type="SUPFAM" id="SSF103481">
    <property type="entry name" value="Multidrug resistance efflux transporter EmrE"/>
    <property type="match status" value="2"/>
</dbReference>
<feature type="transmembrane region" description="Helical" evidence="6">
    <location>
        <begin position="214"/>
        <end position="238"/>
    </location>
</feature>
<proteinExistence type="inferred from homology"/>
<evidence type="ECO:0000313" key="8">
    <source>
        <dbReference type="EMBL" id="OSQ51171.1"/>
    </source>
</evidence>
<feature type="transmembrane region" description="Helical" evidence="6">
    <location>
        <begin position="16"/>
        <end position="36"/>
    </location>
</feature>
<dbReference type="PANTHER" id="PTHR22911:SF6">
    <property type="entry name" value="SOLUTE CARRIER FAMILY 35 MEMBER G1"/>
    <property type="match status" value="1"/>
</dbReference>
<feature type="transmembrane region" description="Helical" evidence="6">
    <location>
        <begin position="48"/>
        <end position="66"/>
    </location>
</feature>
<comment type="similarity">
    <text evidence="2">Belongs to the drug/metabolite transporter (DMT) superfamily. 10 TMS drug/metabolite exporter (DME) (TC 2.A.7.3) family.</text>
</comment>
<dbReference type="Gene3D" id="1.10.3730.20">
    <property type="match status" value="1"/>
</dbReference>
<accession>A0A1X4NLI5</accession>
<evidence type="ECO:0000256" key="4">
    <source>
        <dbReference type="ARBA" id="ARBA00022989"/>
    </source>
</evidence>
<keyword evidence="4 6" id="KW-1133">Transmembrane helix</keyword>
<feature type="transmembrane region" description="Helical" evidence="6">
    <location>
        <begin position="156"/>
        <end position="174"/>
    </location>
</feature>
<dbReference type="Pfam" id="PF00892">
    <property type="entry name" value="EamA"/>
    <property type="match status" value="2"/>
</dbReference>
<dbReference type="GO" id="GO:0016020">
    <property type="term" value="C:membrane"/>
    <property type="evidence" value="ECO:0007669"/>
    <property type="project" value="UniProtKB-SubCell"/>
</dbReference>
<dbReference type="Proteomes" id="UP000193926">
    <property type="component" value="Unassembled WGS sequence"/>
</dbReference>